<proteinExistence type="predicted"/>
<sequence>MKLLYITSTFPYGPGEAFIESEILALQARGHEVFILPMHARGPVVHGSAAALLHRTLEKPLVNRTILAAALRGWTAWPRALRLVFTRSPKHLLKNVGVIPKALWLAGWLRRHGVDHVHVHWAATTASLGLVACALAGVPWSITAHRWDIVENNLLAQKARRASFTRFISRSGLELAQTRGFPARARHGVIHMGVTLPERAERVGAENAGVFRLLCPANLVPVKGHAHLLEAMALLADESVTLHIAGHGELEGPLRARMQELNLSRRVSFLGQLPHEDLLGLYRRGEVDAVVLPSVDLGGGLHEGIPVSLIEAMAHGVPVISTLTGGIPELLGNGAGVLVPPASPEALADAVASLIRSTELRAQYGTAGQRRVYESFDVRQMVVNLERVFRADFGKGV</sequence>
<evidence type="ECO:0000313" key="3">
    <source>
        <dbReference type="EMBL" id="MFC3859776.1"/>
    </source>
</evidence>
<name>A0ABV8A313_9DEIO</name>
<dbReference type="Proteomes" id="UP001595748">
    <property type="component" value="Unassembled WGS sequence"/>
</dbReference>
<dbReference type="EMBL" id="JBHRZF010000028">
    <property type="protein sequence ID" value="MFC3859776.1"/>
    <property type="molecule type" value="Genomic_DNA"/>
</dbReference>
<dbReference type="CDD" id="cd03801">
    <property type="entry name" value="GT4_PimA-like"/>
    <property type="match status" value="1"/>
</dbReference>
<protein>
    <submittedName>
        <fullName evidence="3">Glycosyltransferase family 4 protein</fullName>
        <ecNumber evidence="3">2.4.-.-</ecNumber>
    </submittedName>
</protein>
<organism evidence="3 4">
    <name type="scientific">Deinococcus antarcticus</name>
    <dbReference type="NCBI Taxonomy" id="1298767"/>
    <lineage>
        <taxon>Bacteria</taxon>
        <taxon>Thermotogati</taxon>
        <taxon>Deinococcota</taxon>
        <taxon>Deinococci</taxon>
        <taxon>Deinococcales</taxon>
        <taxon>Deinococcaceae</taxon>
        <taxon>Deinococcus</taxon>
    </lineage>
</organism>
<comment type="caution">
    <text evidence="3">The sequence shown here is derived from an EMBL/GenBank/DDBJ whole genome shotgun (WGS) entry which is preliminary data.</text>
</comment>
<accession>A0ABV8A313</accession>
<keyword evidence="3" id="KW-0808">Transferase</keyword>
<feature type="domain" description="Glycosyl transferase family 1" evidence="1">
    <location>
        <begin position="206"/>
        <end position="370"/>
    </location>
</feature>
<dbReference type="Pfam" id="PF13439">
    <property type="entry name" value="Glyco_transf_4"/>
    <property type="match status" value="1"/>
</dbReference>
<evidence type="ECO:0000259" key="2">
    <source>
        <dbReference type="Pfam" id="PF13439"/>
    </source>
</evidence>
<dbReference type="InterPro" id="IPR028098">
    <property type="entry name" value="Glyco_trans_4-like_N"/>
</dbReference>
<gene>
    <name evidence="3" type="ORF">ACFOPQ_03235</name>
</gene>
<dbReference type="GO" id="GO:0016757">
    <property type="term" value="F:glycosyltransferase activity"/>
    <property type="evidence" value="ECO:0007669"/>
    <property type="project" value="UniProtKB-KW"/>
</dbReference>
<dbReference type="Pfam" id="PF00534">
    <property type="entry name" value="Glycos_transf_1"/>
    <property type="match status" value="1"/>
</dbReference>
<evidence type="ECO:0000259" key="1">
    <source>
        <dbReference type="Pfam" id="PF00534"/>
    </source>
</evidence>
<feature type="domain" description="Glycosyltransferase subfamily 4-like N-terminal" evidence="2">
    <location>
        <begin position="23"/>
        <end position="194"/>
    </location>
</feature>
<dbReference type="PANTHER" id="PTHR12526:SF636">
    <property type="entry name" value="BLL3647 PROTEIN"/>
    <property type="match status" value="1"/>
</dbReference>
<dbReference type="InterPro" id="IPR001296">
    <property type="entry name" value="Glyco_trans_1"/>
</dbReference>
<keyword evidence="4" id="KW-1185">Reference proteome</keyword>
<dbReference type="SUPFAM" id="SSF53756">
    <property type="entry name" value="UDP-Glycosyltransferase/glycogen phosphorylase"/>
    <property type="match status" value="1"/>
</dbReference>
<dbReference type="PANTHER" id="PTHR12526">
    <property type="entry name" value="GLYCOSYLTRANSFERASE"/>
    <property type="match status" value="1"/>
</dbReference>
<dbReference type="EC" id="2.4.-.-" evidence="3"/>
<reference evidence="4" key="1">
    <citation type="journal article" date="2019" name="Int. J. Syst. Evol. Microbiol.">
        <title>The Global Catalogue of Microorganisms (GCM) 10K type strain sequencing project: providing services to taxonomists for standard genome sequencing and annotation.</title>
        <authorList>
            <consortium name="The Broad Institute Genomics Platform"/>
            <consortium name="The Broad Institute Genome Sequencing Center for Infectious Disease"/>
            <person name="Wu L."/>
            <person name="Ma J."/>
        </authorList>
    </citation>
    <scope>NUCLEOTIDE SEQUENCE [LARGE SCALE GENOMIC DNA]</scope>
    <source>
        <strain evidence="4">CCTCC AB 2013263</strain>
    </source>
</reference>
<dbReference type="Gene3D" id="3.40.50.2000">
    <property type="entry name" value="Glycogen Phosphorylase B"/>
    <property type="match status" value="2"/>
</dbReference>
<dbReference type="RefSeq" id="WP_380075937.1">
    <property type="nucleotide sequence ID" value="NZ_JBHRZF010000028.1"/>
</dbReference>
<evidence type="ECO:0000313" key="4">
    <source>
        <dbReference type="Proteomes" id="UP001595748"/>
    </source>
</evidence>
<keyword evidence="3" id="KW-0328">Glycosyltransferase</keyword>